<evidence type="ECO:0000313" key="3">
    <source>
        <dbReference type="EMBL" id="REE90572.1"/>
    </source>
</evidence>
<comment type="caution">
    <text evidence="3">The sequence shown here is derived from an EMBL/GenBank/DDBJ whole genome shotgun (WGS) entry which is preliminary data.</text>
</comment>
<dbReference type="EMBL" id="QTTN01000006">
    <property type="protein sequence ID" value="REE90572.1"/>
    <property type="molecule type" value="Genomic_DNA"/>
</dbReference>
<feature type="region of interest" description="Disordered" evidence="2">
    <location>
        <begin position="350"/>
        <end position="372"/>
    </location>
</feature>
<accession>A0A3D9SKP7</accession>
<organism evidence="3 4">
    <name type="scientific">Paenibacillus taihuensis</name>
    <dbReference type="NCBI Taxonomy" id="1156355"/>
    <lineage>
        <taxon>Bacteria</taxon>
        <taxon>Bacillati</taxon>
        <taxon>Bacillota</taxon>
        <taxon>Bacilli</taxon>
        <taxon>Bacillales</taxon>
        <taxon>Paenibacillaceae</taxon>
        <taxon>Paenibacillus</taxon>
    </lineage>
</organism>
<evidence type="ECO:0000313" key="4">
    <source>
        <dbReference type="Proteomes" id="UP000256304"/>
    </source>
</evidence>
<dbReference type="Pfam" id="PF04519">
    <property type="entry name" value="Bactofilin"/>
    <property type="match status" value="1"/>
</dbReference>
<name>A0A3D9SKP7_9BACL</name>
<evidence type="ECO:0000256" key="2">
    <source>
        <dbReference type="SAM" id="MobiDB-lite"/>
    </source>
</evidence>
<gene>
    <name evidence="3" type="ORF">A8990_10675</name>
</gene>
<dbReference type="AlphaFoldDB" id="A0A3D9SKP7"/>
<sequence>MFKWKKDKISSKMTDTFIGEGTIVEGTVRSAGSLRLEGQLRGDISCEGDVILGESGFAVSNITANNVVLAGQVNGNVTITGKLTIMSTGKLYGNMTAAALTIEEGGLLQGSSAMDQDEPALTERRSGADRRVSTLPYHGPERRSGFDRRNLAEGEVPAIPKKISYRAIEKPSADEADGTFEVIATTETAKDNIDPLRESGRAFIHSIAGGTKESGENAAAAQLANNRLNEGLSAGERSALSGILLAEAVEIKNETAAQAREEVADAAEEIAVGLEDSMAEVVEHDETVEAVEAVETVETVESVEAVETMGTVDHEETIKPVETVESLSVAEDTVDISVEVVEAIETVSDASDDVYSSSGRSASDAADLLKNW</sequence>
<evidence type="ECO:0000256" key="1">
    <source>
        <dbReference type="ARBA" id="ARBA00044755"/>
    </source>
</evidence>
<dbReference type="Proteomes" id="UP000256304">
    <property type="component" value="Unassembled WGS sequence"/>
</dbReference>
<protein>
    <submittedName>
        <fullName evidence="3">Cytoskeletal protein CcmA (Bactofilin family)</fullName>
    </submittedName>
</protein>
<dbReference type="InterPro" id="IPR007607">
    <property type="entry name" value="BacA/B"/>
</dbReference>
<comment type="similarity">
    <text evidence="1">Belongs to the bactofilin family.</text>
</comment>
<reference evidence="3 4" key="1">
    <citation type="submission" date="2018-08" db="EMBL/GenBank/DDBJ databases">
        <title>Genomic Encyclopedia of Type Strains, Phase III (KMG-III): the genomes of soil and plant-associated and newly described type strains.</title>
        <authorList>
            <person name="Whitman W."/>
        </authorList>
    </citation>
    <scope>NUCLEOTIDE SEQUENCE [LARGE SCALE GENOMIC DNA]</scope>
    <source>
        <strain evidence="3 4">CGMCC 1.10966</strain>
    </source>
</reference>
<dbReference type="PANTHER" id="PTHR35024">
    <property type="entry name" value="HYPOTHETICAL CYTOSOLIC PROTEIN"/>
    <property type="match status" value="1"/>
</dbReference>
<feature type="compositionally biased region" description="Low complexity" evidence="2">
    <location>
        <begin position="350"/>
        <end position="366"/>
    </location>
</feature>
<proteinExistence type="inferred from homology"/>
<dbReference type="RefSeq" id="WP_220376784.1">
    <property type="nucleotide sequence ID" value="NZ_QTTN01000006.1"/>
</dbReference>
<dbReference type="PANTHER" id="PTHR35024:SF4">
    <property type="entry name" value="POLYMER-FORMING CYTOSKELETAL PROTEIN"/>
    <property type="match status" value="1"/>
</dbReference>
<keyword evidence="4" id="KW-1185">Reference proteome</keyword>